<proteinExistence type="predicted"/>
<name>A0A151RMG6_CAJCA</name>
<accession>A0A151RMG6</accession>
<reference evidence="1" key="1">
    <citation type="journal article" date="2012" name="Nat. Biotechnol.">
        <title>Draft genome sequence of pigeonpea (Cajanus cajan), an orphan legume crop of resource-poor farmers.</title>
        <authorList>
            <person name="Varshney R.K."/>
            <person name="Chen W."/>
            <person name="Li Y."/>
            <person name="Bharti A.K."/>
            <person name="Saxena R.K."/>
            <person name="Schlueter J.A."/>
            <person name="Donoghue M.T."/>
            <person name="Azam S."/>
            <person name="Fan G."/>
            <person name="Whaley A.M."/>
            <person name="Farmer A.D."/>
            <person name="Sheridan J."/>
            <person name="Iwata A."/>
            <person name="Tuteja R."/>
            <person name="Penmetsa R.V."/>
            <person name="Wu W."/>
            <person name="Upadhyaya H.D."/>
            <person name="Yang S.P."/>
            <person name="Shah T."/>
            <person name="Saxena K.B."/>
            <person name="Michael T."/>
            <person name="McCombie W.R."/>
            <person name="Yang B."/>
            <person name="Zhang G."/>
            <person name="Yang H."/>
            <person name="Wang J."/>
            <person name="Spillane C."/>
            <person name="Cook D.R."/>
            <person name="May G.D."/>
            <person name="Xu X."/>
            <person name="Jackson S.A."/>
        </authorList>
    </citation>
    <scope>NUCLEOTIDE SEQUENCE [LARGE SCALE GENOMIC DNA]</scope>
</reference>
<evidence type="ECO:0000313" key="1">
    <source>
        <dbReference type="EMBL" id="KYP43771.1"/>
    </source>
</evidence>
<keyword evidence="1" id="KW-0804">Transcription</keyword>
<dbReference type="Gramene" id="C.cajan_30404.t">
    <property type="protein sequence ID" value="C.cajan_30404.t.cds1"/>
    <property type="gene ID" value="C.cajan_30404"/>
</dbReference>
<organism evidence="1 2">
    <name type="scientific">Cajanus cajan</name>
    <name type="common">Pigeon pea</name>
    <name type="synonym">Cajanus indicus</name>
    <dbReference type="NCBI Taxonomy" id="3821"/>
    <lineage>
        <taxon>Eukaryota</taxon>
        <taxon>Viridiplantae</taxon>
        <taxon>Streptophyta</taxon>
        <taxon>Embryophyta</taxon>
        <taxon>Tracheophyta</taxon>
        <taxon>Spermatophyta</taxon>
        <taxon>Magnoliopsida</taxon>
        <taxon>eudicotyledons</taxon>
        <taxon>Gunneridae</taxon>
        <taxon>Pentapetalae</taxon>
        <taxon>rosids</taxon>
        <taxon>fabids</taxon>
        <taxon>Fabales</taxon>
        <taxon>Fabaceae</taxon>
        <taxon>Papilionoideae</taxon>
        <taxon>50 kb inversion clade</taxon>
        <taxon>NPAAA clade</taxon>
        <taxon>indigoferoid/millettioid clade</taxon>
        <taxon>Phaseoleae</taxon>
        <taxon>Cajanus</taxon>
    </lineage>
</organism>
<keyword evidence="1" id="KW-0240">DNA-directed RNA polymerase</keyword>
<keyword evidence="2" id="KW-1185">Reference proteome</keyword>
<dbReference type="GO" id="GO:0000428">
    <property type="term" value="C:DNA-directed RNA polymerase complex"/>
    <property type="evidence" value="ECO:0007669"/>
    <property type="project" value="UniProtKB-KW"/>
</dbReference>
<dbReference type="EMBL" id="KQ483653">
    <property type="protein sequence ID" value="KYP43771.1"/>
    <property type="molecule type" value="Genomic_DNA"/>
</dbReference>
<protein>
    <submittedName>
        <fullName evidence="1">DNA-directed RNA polymerase subunit beta</fullName>
    </submittedName>
</protein>
<dbReference type="Proteomes" id="UP000075243">
    <property type="component" value="Unassembled WGS sequence"/>
</dbReference>
<gene>
    <name evidence="1" type="ORF">KK1_034749</name>
</gene>
<sequence length="62" mass="7424">MIPVGIGFKRIMHRSKSMQYTKITLETKKNNLFKEKMRDILSHHRELFISKNLCDKSEQSRT</sequence>
<evidence type="ECO:0000313" key="2">
    <source>
        <dbReference type="Proteomes" id="UP000075243"/>
    </source>
</evidence>
<dbReference type="AlphaFoldDB" id="A0A151RMG6"/>